<dbReference type="EMBL" id="QLYX01000003">
    <property type="protein sequence ID" value="RAY15613.1"/>
    <property type="molecule type" value="Genomic_DNA"/>
</dbReference>
<protein>
    <submittedName>
        <fullName evidence="5">TetR/AcrR family transcriptional regulator</fullName>
    </submittedName>
</protein>
<dbReference type="GO" id="GO:0003677">
    <property type="term" value="F:DNA binding"/>
    <property type="evidence" value="ECO:0007669"/>
    <property type="project" value="UniProtKB-UniRule"/>
</dbReference>
<gene>
    <name evidence="5" type="ORF">DPM19_07410</name>
</gene>
<dbReference type="AlphaFoldDB" id="A0A365HBG4"/>
<keyword evidence="1 2" id="KW-0238">DNA-binding</keyword>
<evidence type="ECO:0000256" key="2">
    <source>
        <dbReference type="PROSITE-ProRule" id="PRU00335"/>
    </source>
</evidence>
<dbReference type="InterPro" id="IPR001647">
    <property type="entry name" value="HTH_TetR"/>
</dbReference>
<organism evidence="5 6">
    <name type="scientific">Actinomadura craniellae</name>
    <dbReference type="NCBI Taxonomy" id="2231787"/>
    <lineage>
        <taxon>Bacteria</taxon>
        <taxon>Bacillati</taxon>
        <taxon>Actinomycetota</taxon>
        <taxon>Actinomycetes</taxon>
        <taxon>Streptosporangiales</taxon>
        <taxon>Thermomonosporaceae</taxon>
        <taxon>Actinomadura</taxon>
    </lineage>
</organism>
<dbReference type="RefSeq" id="WP_111864075.1">
    <property type="nucleotide sequence ID" value="NZ_QLYX01000003.1"/>
</dbReference>
<proteinExistence type="predicted"/>
<evidence type="ECO:0000256" key="1">
    <source>
        <dbReference type="ARBA" id="ARBA00023125"/>
    </source>
</evidence>
<dbReference type="OrthoDB" id="8688418at2"/>
<dbReference type="PROSITE" id="PS50977">
    <property type="entry name" value="HTH_TETR_2"/>
    <property type="match status" value="1"/>
</dbReference>
<evidence type="ECO:0000313" key="5">
    <source>
        <dbReference type="EMBL" id="RAY15613.1"/>
    </source>
</evidence>
<evidence type="ECO:0000256" key="3">
    <source>
        <dbReference type="SAM" id="MobiDB-lite"/>
    </source>
</evidence>
<feature type="compositionally biased region" description="Polar residues" evidence="3">
    <location>
        <begin position="1"/>
        <end position="13"/>
    </location>
</feature>
<feature type="region of interest" description="Disordered" evidence="3">
    <location>
        <begin position="1"/>
        <end position="20"/>
    </location>
</feature>
<name>A0A365HBG4_9ACTN</name>
<dbReference type="Proteomes" id="UP000251891">
    <property type="component" value="Unassembled WGS sequence"/>
</dbReference>
<dbReference type="InterPro" id="IPR009057">
    <property type="entry name" value="Homeodomain-like_sf"/>
</dbReference>
<dbReference type="Gene3D" id="1.10.357.10">
    <property type="entry name" value="Tetracycline Repressor, domain 2"/>
    <property type="match status" value="1"/>
</dbReference>
<sequence length="213" mass="23490">MSSREAAPSQQPITDGRTLRAQRTRASIVDANMALMMEGTLRPTAAQVAKRAGVSLRTLWSHFPDLESLFAATGEKTLEVQYAHHYVIPADRPLEDRVRDFCHQRARMLESIAGASRAAQLRLPFSEQLRRNRRRHNERLRTDIGQTFAPEIALAGADADELVSALLVTCTWPTWMGSRDDLGLSVDEATRVMQRTVMAILGGVPGKGSVPSG</sequence>
<reference evidence="5 6" key="1">
    <citation type="submission" date="2018-06" db="EMBL/GenBank/DDBJ databases">
        <title>Actinomadura craniellae sp. nov. isolated from marine sponge Craniella sp.</title>
        <authorList>
            <person name="Li L."/>
            <person name="Xu Q.H."/>
            <person name="Lin H.W."/>
            <person name="Lu Y.H."/>
        </authorList>
    </citation>
    <scope>NUCLEOTIDE SEQUENCE [LARGE SCALE GENOMIC DNA]</scope>
    <source>
        <strain evidence="5 6">LHW63021</strain>
    </source>
</reference>
<accession>A0A365HBG4</accession>
<evidence type="ECO:0000259" key="4">
    <source>
        <dbReference type="PROSITE" id="PS50977"/>
    </source>
</evidence>
<keyword evidence="6" id="KW-1185">Reference proteome</keyword>
<feature type="domain" description="HTH tetR-type" evidence="4">
    <location>
        <begin position="22"/>
        <end position="81"/>
    </location>
</feature>
<comment type="caution">
    <text evidence="5">The sequence shown here is derived from an EMBL/GenBank/DDBJ whole genome shotgun (WGS) entry which is preliminary data.</text>
</comment>
<evidence type="ECO:0000313" key="6">
    <source>
        <dbReference type="Proteomes" id="UP000251891"/>
    </source>
</evidence>
<dbReference type="SUPFAM" id="SSF46689">
    <property type="entry name" value="Homeodomain-like"/>
    <property type="match status" value="1"/>
</dbReference>
<feature type="DNA-binding region" description="H-T-H motif" evidence="2">
    <location>
        <begin position="44"/>
        <end position="63"/>
    </location>
</feature>